<dbReference type="AlphaFoldDB" id="A0A248UPU0"/>
<proteinExistence type="predicted"/>
<geneLocation type="plasmid" evidence="1 2">
    <name>unnamed1</name>
</geneLocation>
<dbReference type="Proteomes" id="UP000215256">
    <property type="component" value="Plasmid unnamed1"/>
</dbReference>
<organism evidence="1 2">
    <name type="scientific">Ochrobactrum quorumnocens</name>
    <dbReference type="NCBI Taxonomy" id="271865"/>
    <lineage>
        <taxon>Bacteria</taxon>
        <taxon>Pseudomonadati</taxon>
        <taxon>Pseudomonadota</taxon>
        <taxon>Alphaproteobacteria</taxon>
        <taxon>Hyphomicrobiales</taxon>
        <taxon>Brucellaceae</taxon>
        <taxon>Brucella/Ochrobactrum group</taxon>
        <taxon>Ochrobactrum</taxon>
    </lineage>
</organism>
<dbReference type="EMBL" id="CP022605">
    <property type="protein sequence ID" value="ASV88656.1"/>
    <property type="molecule type" value="Genomic_DNA"/>
</dbReference>
<gene>
    <name evidence="1" type="ORF">CES85_3673</name>
</gene>
<reference evidence="1 2" key="1">
    <citation type="submission" date="2017-07" db="EMBL/GenBank/DDBJ databases">
        <title>Phylogenetic study on the rhizospheric bacterium Ochrobactrum sp. A44.</title>
        <authorList>
            <person name="Krzyzanowska D.M."/>
            <person name="Ossowicki A."/>
            <person name="Rajewska M."/>
            <person name="Maciag T."/>
            <person name="Kaczynski Z."/>
            <person name="Czerwicka M."/>
            <person name="Jafra S."/>
        </authorList>
    </citation>
    <scope>NUCLEOTIDE SEQUENCE [LARGE SCALE GENOMIC DNA]</scope>
    <source>
        <strain evidence="1 2">A44</strain>
        <plasmid evidence="1 2">unnamed1</plasmid>
    </source>
</reference>
<protein>
    <submittedName>
        <fullName evidence="1">Uncharacterized protein</fullName>
    </submittedName>
</protein>
<evidence type="ECO:0000313" key="1">
    <source>
        <dbReference type="EMBL" id="ASV88656.1"/>
    </source>
</evidence>
<sequence>MFSNVSGLKLGENGIWEAAVKGVETVHIPIGYKANVTSALEAI</sequence>
<keyword evidence="1" id="KW-0614">Plasmid</keyword>
<dbReference type="KEGG" id="och:CES85_3673"/>
<evidence type="ECO:0000313" key="2">
    <source>
        <dbReference type="Proteomes" id="UP000215256"/>
    </source>
</evidence>
<name>A0A248UPU0_9HYPH</name>
<accession>A0A248UPU0</accession>